<dbReference type="Gene3D" id="3.10.450.50">
    <property type="match status" value="1"/>
</dbReference>
<proteinExistence type="predicted"/>
<name>A0ABV9U7Y3_9ACTN</name>
<reference evidence="2" key="1">
    <citation type="journal article" date="2019" name="Int. J. Syst. Evol. Microbiol.">
        <title>The Global Catalogue of Microorganisms (GCM) 10K type strain sequencing project: providing services to taxonomists for standard genome sequencing and annotation.</title>
        <authorList>
            <consortium name="The Broad Institute Genomics Platform"/>
            <consortium name="The Broad Institute Genome Sequencing Center for Infectious Disease"/>
            <person name="Wu L."/>
            <person name="Ma J."/>
        </authorList>
    </citation>
    <scope>NUCLEOTIDE SEQUENCE [LARGE SCALE GENOMIC DNA]</scope>
    <source>
        <strain evidence="2">KLKA75</strain>
    </source>
</reference>
<sequence>MDIDFEKNQIVARYVAVWNEPDPDRRRAAIAGLWAEDAVELVEDTTFTGLAELEDRVTEAHKQFVEDGGYSIDHADDAVSHHDAVTFTVRLVRDARVAWAARVVLLVGEDDLIRRDYQFTTHPFTP</sequence>
<comment type="caution">
    <text evidence="1">The sequence shown here is derived from an EMBL/GenBank/DDBJ whole genome shotgun (WGS) entry which is preliminary data.</text>
</comment>
<gene>
    <name evidence="1" type="ORF">ACFPCY_34615</name>
</gene>
<dbReference type="SUPFAM" id="SSF54427">
    <property type="entry name" value="NTF2-like"/>
    <property type="match status" value="1"/>
</dbReference>
<keyword evidence="2" id="KW-1185">Reference proteome</keyword>
<dbReference type="Proteomes" id="UP001595872">
    <property type="component" value="Unassembled WGS sequence"/>
</dbReference>
<dbReference type="InterPro" id="IPR032710">
    <property type="entry name" value="NTF2-like_dom_sf"/>
</dbReference>
<protein>
    <recommendedName>
        <fullName evidence="3">SnoaL-like domain-containing protein</fullName>
    </recommendedName>
</protein>
<organism evidence="1 2">
    <name type="scientific">Actinomadura gamaensis</name>
    <dbReference type="NCBI Taxonomy" id="1763541"/>
    <lineage>
        <taxon>Bacteria</taxon>
        <taxon>Bacillati</taxon>
        <taxon>Actinomycetota</taxon>
        <taxon>Actinomycetes</taxon>
        <taxon>Streptosporangiales</taxon>
        <taxon>Thermomonosporaceae</taxon>
        <taxon>Actinomadura</taxon>
    </lineage>
</organism>
<evidence type="ECO:0000313" key="1">
    <source>
        <dbReference type="EMBL" id="MFC4912477.1"/>
    </source>
</evidence>
<dbReference type="EMBL" id="JBHSIT010000012">
    <property type="protein sequence ID" value="MFC4912477.1"/>
    <property type="molecule type" value="Genomic_DNA"/>
</dbReference>
<dbReference type="RefSeq" id="WP_378262423.1">
    <property type="nucleotide sequence ID" value="NZ_JBHSIT010000012.1"/>
</dbReference>
<evidence type="ECO:0000313" key="2">
    <source>
        <dbReference type="Proteomes" id="UP001595872"/>
    </source>
</evidence>
<evidence type="ECO:0008006" key="3">
    <source>
        <dbReference type="Google" id="ProtNLM"/>
    </source>
</evidence>
<accession>A0ABV9U7Y3</accession>